<dbReference type="EMBL" id="BAAAUV010000003">
    <property type="protein sequence ID" value="GAA3199279.1"/>
    <property type="molecule type" value="Genomic_DNA"/>
</dbReference>
<name>A0ABP6Q146_9ACTN</name>
<evidence type="ECO:0000313" key="1">
    <source>
        <dbReference type="EMBL" id="GAA3199279.1"/>
    </source>
</evidence>
<comment type="caution">
    <text evidence="1">The sequence shown here is derived from an EMBL/GenBank/DDBJ whole genome shotgun (WGS) entry which is preliminary data.</text>
</comment>
<sequence>MTRVVKTPSLSRANGPLVERAHEAFERSGGLRYLGHFTLGVFDFAVHDDMDATTAESLHRLGRYLDQATSSLGEPLESLASGQLIRAVFETESGAALYFTTRDREYLVGVAREGMVREADRAVAGLVTEIRSLYRRGSQNPGGWEAPTDRLPGGELVAAPDPLRSVHLEGTPPPPDLVVSQLSPETLHYVGIVTDGRMSCSADVLDDPSLVHYFRGISVAERRERYRTIHHRLVNPLRGLGQRLQTAVGGELHRTVLDVEEGALYQIPLRPGAYLLGVTLHQSQVYFADARLEGLAVQLR</sequence>
<evidence type="ECO:0008006" key="3">
    <source>
        <dbReference type="Google" id="ProtNLM"/>
    </source>
</evidence>
<keyword evidence="2" id="KW-1185">Reference proteome</keyword>
<evidence type="ECO:0000313" key="2">
    <source>
        <dbReference type="Proteomes" id="UP001501237"/>
    </source>
</evidence>
<dbReference type="Proteomes" id="UP001501237">
    <property type="component" value="Unassembled WGS sequence"/>
</dbReference>
<proteinExistence type="predicted"/>
<organism evidence="1 2">
    <name type="scientific">Actinocorallia longicatena</name>
    <dbReference type="NCBI Taxonomy" id="111803"/>
    <lineage>
        <taxon>Bacteria</taxon>
        <taxon>Bacillati</taxon>
        <taxon>Actinomycetota</taxon>
        <taxon>Actinomycetes</taxon>
        <taxon>Streptosporangiales</taxon>
        <taxon>Thermomonosporaceae</taxon>
        <taxon>Actinocorallia</taxon>
    </lineage>
</organism>
<reference evidence="2" key="1">
    <citation type="journal article" date="2019" name="Int. J. Syst. Evol. Microbiol.">
        <title>The Global Catalogue of Microorganisms (GCM) 10K type strain sequencing project: providing services to taxonomists for standard genome sequencing and annotation.</title>
        <authorList>
            <consortium name="The Broad Institute Genomics Platform"/>
            <consortium name="The Broad Institute Genome Sequencing Center for Infectious Disease"/>
            <person name="Wu L."/>
            <person name="Ma J."/>
        </authorList>
    </citation>
    <scope>NUCLEOTIDE SEQUENCE [LARGE SCALE GENOMIC DNA]</scope>
    <source>
        <strain evidence="2">JCM 9377</strain>
    </source>
</reference>
<dbReference type="RefSeq" id="WP_344822942.1">
    <property type="nucleotide sequence ID" value="NZ_BAAAUV010000003.1"/>
</dbReference>
<protein>
    <recommendedName>
        <fullName evidence="3">Roadblock/LAMTOR2 domain-containing protein</fullName>
    </recommendedName>
</protein>
<gene>
    <name evidence="1" type="ORF">GCM10010468_11390</name>
</gene>
<accession>A0ABP6Q146</accession>